<evidence type="ECO:0000313" key="3">
    <source>
        <dbReference type="EMBL" id="KAE9965459.1"/>
    </source>
</evidence>
<proteinExistence type="predicted"/>
<evidence type="ECO:0000259" key="2">
    <source>
        <dbReference type="PROSITE" id="PS00028"/>
    </source>
</evidence>
<dbReference type="EMBL" id="WNWR01000260">
    <property type="protein sequence ID" value="KAE9986397.1"/>
    <property type="molecule type" value="Genomic_DNA"/>
</dbReference>
<dbReference type="InterPro" id="IPR013087">
    <property type="entry name" value="Znf_C2H2_type"/>
</dbReference>
<evidence type="ECO:0000256" key="1">
    <source>
        <dbReference type="SAM" id="MobiDB-lite"/>
    </source>
</evidence>
<gene>
    <name evidence="3" type="ORF">BLS_007630</name>
    <name evidence="4" type="ORF">EG327_004365</name>
    <name evidence="5" type="ORF">EG328_000534</name>
</gene>
<comment type="caution">
    <text evidence="5">The sequence shown here is derived from an EMBL/GenBank/DDBJ whole genome shotgun (WGS) entry which is preliminary data.</text>
</comment>
<reference evidence="5 6" key="1">
    <citation type="submission" date="2018-12" db="EMBL/GenBank/DDBJ databases">
        <title>Venturia inaequalis Genome Resource.</title>
        <authorList>
            <person name="Lichtner F.J."/>
        </authorList>
    </citation>
    <scope>NUCLEOTIDE SEQUENCE [LARGE SCALE GENOMIC DNA]</scope>
    <source>
        <strain evidence="5 6">120213</strain>
        <strain evidence="3">Bline_iso_100314</strain>
        <strain evidence="4 7">DMI_063113</strain>
    </source>
</reference>
<dbReference type="PROSITE" id="PS00028">
    <property type="entry name" value="ZINC_FINGER_C2H2_1"/>
    <property type="match status" value="1"/>
</dbReference>
<organism evidence="5 6">
    <name type="scientific">Venturia inaequalis</name>
    <name type="common">Apple scab fungus</name>
    <dbReference type="NCBI Taxonomy" id="5025"/>
    <lineage>
        <taxon>Eukaryota</taxon>
        <taxon>Fungi</taxon>
        <taxon>Dikarya</taxon>
        <taxon>Ascomycota</taxon>
        <taxon>Pezizomycotina</taxon>
        <taxon>Dothideomycetes</taxon>
        <taxon>Pleosporomycetidae</taxon>
        <taxon>Venturiales</taxon>
        <taxon>Venturiaceae</taxon>
        <taxon>Venturia</taxon>
    </lineage>
</organism>
<dbReference type="OrthoDB" id="10622255at2759"/>
<feature type="region of interest" description="Disordered" evidence="1">
    <location>
        <begin position="166"/>
        <end position="189"/>
    </location>
</feature>
<dbReference type="Proteomes" id="UP000490939">
    <property type="component" value="Unassembled WGS sequence"/>
</dbReference>
<sequence length="268" mass="30358">MTQPPFGNPPPPFGYQPSQYQYPPQEQHQQYPPQYTPQQHYQQYPPQPAVQHQSTRSHRVPKPKTPATPKFSFTDLKTLPWICENCNRYFTDVFEAGSHEMVTSHDKGREMTEKEVLEKREEEKRVELEVLRGKVMGPSQAPGTLGAKMPTYTPSTIPGLGPVSNGAGLAPLPMPTPQSSNESELNRSRRENASLKLQIKELKTKVVPRIDALAEDLKSLHSKTKEHELQIHYVTQERDQLKAEVDALRGVEATGGQHEEIDLDMDFV</sequence>
<keyword evidence="7" id="KW-1185">Reference proteome</keyword>
<accession>A0A8H3VFE1</accession>
<feature type="region of interest" description="Disordered" evidence="1">
    <location>
        <begin position="1"/>
        <end position="71"/>
    </location>
</feature>
<protein>
    <recommendedName>
        <fullName evidence="2">C2H2-type domain-containing protein</fullName>
    </recommendedName>
</protein>
<dbReference type="Proteomes" id="UP000433883">
    <property type="component" value="Unassembled WGS sequence"/>
</dbReference>
<evidence type="ECO:0000313" key="7">
    <source>
        <dbReference type="Proteomes" id="UP000490939"/>
    </source>
</evidence>
<dbReference type="Proteomes" id="UP000447873">
    <property type="component" value="Unassembled WGS sequence"/>
</dbReference>
<evidence type="ECO:0000313" key="5">
    <source>
        <dbReference type="EMBL" id="KAE9988064.1"/>
    </source>
</evidence>
<dbReference type="AlphaFoldDB" id="A0A8H3VFE1"/>
<dbReference type="EMBL" id="WNWQ01000608">
    <property type="protein sequence ID" value="KAE9965459.1"/>
    <property type="molecule type" value="Genomic_DNA"/>
</dbReference>
<feature type="compositionally biased region" description="Pro residues" evidence="1">
    <location>
        <begin position="1"/>
        <end position="14"/>
    </location>
</feature>
<name>A0A8H3VFE1_VENIN</name>
<evidence type="ECO:0000313" key="6">
    <source>
        <dbReference type="Proteomes" id="UP000447873"/>
    </source>
</evidence>
<evidence type="ECO:0000313" key="4">
    <source>
        <dbReference type="EMBL" id="KAE9986397.1"/>
    </source>
</evidence>
<feature type="compositionally biased region" description="Low complexity" evidence="1">
    <location>
        <begin position="15"/>
        <end position="44"/>
    </location>
</feature>
<dbReference type="EMBL" id="WNWS01000011">
    <property type="protein sequence ID" value="KAE9988064.1"/>
    <property type="molecule type" value="Genomic_DNA"/>
</dbReference>
<feature type="domain" description="C2H2-type" evidence="2">
    <location>
        <begin position="83"/>
        <end position="105"/>
    </location>
</feature>